<evidence type="ECO:0000313" key="1">
    <source>
        <dbReference type="EMBL" id="QOU04914.1"/>
    </source>
</evidence>
<protein>
    <submittedName>
        <fullName evidence="1">Uncharacterized protein</fullName>
    </submittedName>
</protein>
<organism evidence="1 2">
    <name type="scientific">Pseudomonas fluorescens</name>
    <dbReference type="NCBI Taxonomy" id="294"/>
    <lineage>
        <taxon>Bacteria</taxon>
        <taxon>Pseudomonadati</taxon>
        <taxon>Pseudomonadota</taxon>
        <taxon>Gammaproteobacteria</taxon>
        <taxon>Pseudomonadales</taxon>
        <taxon>Pseudomonadaceae</taxon>
        <taxon>Pseudomonas</taxon>
    </lineage>
</organism>
<dbReference type="Proteomes" id="UP000593833">
    <property type="component" value="Chromosome"/>
</dbReference>
<dbReference type="AlphaFoldDB" id="A0A7M2J7I1"/>
<name>A0A7M2J7I1_PSEFL</name>
<evidence type="ECO:0000313" key="2">
    <source>
        <dbReference type="Proteomes" id="UP000593833"/>
    </source>
</evidence>
<proteinExistence type="predicted"/>
<sequence>MEPTPSHHLNTVLQLYRGLSSGVSLLPHLVLCHRLEWPAWLSWLVDKVLQLLACRDYLISEFFGIDGHSALWCHLEGLQGVGRLDELAFTHFLTLGAAVKE</sequence>
<gene>
    <name evidence="1" type="ORF">IM720_30305</name>
</gene>
<accession>A0A7M2J7I1</accession>
<reference evidence="1 2" key="1">
    <citation type="submission" date="2020-10" db="EMBL/GenBank/DDBJ databases">
        <title>Complete genome sequence of a novel Pseudomonas fluorescens strain isolated from the flower of kumarahou (Pomaderris kumeraho).</title>
        <authorList>
            <person name="Summers M.C."/>
            <person name="Nowak V."/>
            <person name="Fairhurst M.J."/>
            <person name="Owen J.G."/>
            <person name="Gerth M.L."/>
            <person name="Patrick W.M."/>
        </authorList>
    </citation>
    <scope>NUCLEOTIDE SEQUENCE [LARGE SCALE GENOMIC DNA]</scope>
    <source>
        <strain evidence="1 2">KF1</strain>
    </source>
</reference>
<dbReference type="EMBL" id="CP063233">
    <property type="protein sequence ID" value="QOU04914.1"/>
    <property type="molecule type" value="Genomic_DNA"/>
</dbReference>